<dbReference type="SUPFAM" id="SSF51161">
    <property type="entry name" value="Trimeric LpxA-like enzymes"/>
    <property type="match status" value="1"/>
</dbReference>
<dbReference type="Proteomes" id="UP000319731">
    <property type="component" value="Unassembled WGS sequence"/>
</dbReference>
<comment type="caution">
    <text evidence="7">The sequence shown here is derived from an EMBL/GenBank/DDBJ whole genome shotgun (WGS) entry which is preliminary data.</text>
</comment>
<evidence type="ECO:0000313" key="8">
    <source>
        <dbReference type="Proteomes" id="UP000319731"/>
    </source>
</evidence>
<comment type="subcellular location">
    <subcellularLocation>
        <location evidence="1">Cytoplasm</location>
        <location evidence="1">Cytoskeleton</location>
    </subcellularLocation>
</comment>
<evidence type="ECO:0000256" key="5">
    <source>
        <dbReference type="ARBA" id="ARBA00023212"/>
    </source>
</evidence>
<dbReference type="InterPro" id="IPR011004">
    <property type="entry name" value="Trimer_LpxA-like_sf"/>
</dbReference>
<name>A0A507C6T3_9FUNG</name>
<accession>A0A507C6T3</accession>
<dbReference type="RefSeq" id="XP_031024603.1">
    <property type="nucleotide sequence ID" value="XM_031169426.1"/>
</dbReference>
<dbReference type="GO" id="GO:0005869">
    <property type="term" value="C:dynactin complex"/>
    <property type="evidence" value="ECO:0007669"/>
    <property type="project" value="InterPro"/>
</dbReference>
<keyword evidence="5" id="KW-0206">Cytoskeleton</keyword>
<comment type="similarity">
    <text evidence="2">Belongs to the dynactin subunits 5/6 family. Dynactin subunit 6 subfamily.</text>
</comment>
<evidence type="ECO:0000256" key="6">
    <source>
        <dbReference type="ARBA" id="ARBA00034687"/>
    </source>
</evidence>
<keyword evidence="8" id="KW-1185">Reference proteome</keyword>
<dbReference type="PANTHER" id="PTHR13072">
    <property type="entry name" value="DYNACTIN 6"/>
    <property type="match status" value="1"/>
</dbReference>
<protein>
    <recommendedName>
        <fullName evidence="3">Dynactin subunit 6</fullName>
    </recommendedName>
</protein>
<dbReference type="GO" id="GO:0007052">
    <property type="term" value="P:mitotic spindle organization"/>
    <property type="evidence" value="ECO:0007669"/>
    <property type="project" value="TreeGrafter"/>
</dbReference>
<dbReference type="OrthoDB" id="2355at2759"/>
<proteinExistence type="inferred from homology"/>
<dbReference type="AlphaFoldDB" id="A0A507C6T3"/>
<dbReference type="InterPro" id="IPR027777">
    <property type="entry name" value="DCTN6"/>
</dbReference>
<reference evidence="7 8" key="1">
    <citation type="journal article" date="2019" name="Sci. Rep.">
        <title>Comparative genomics of chytrid fungi reveal insights into the obligate biotrophic and pathogenic lifestyle of Synchytrium endobioticum.</title>
        <authorList>
            <person name="van de Vossenberg B.T.L.H."/>
            <person name="Warris S."/>
            <person name="Nguyen H.D.T."/>
            <person name="van Gent-Pelzer M.P.E."/>
            <person name="Joly D.L."/>
            <person name="van de Geest H.C."/>
            <person name="Bonants P.J.M."/>
            <person name="Smith D.S."/>
            <person name="Levesque C.A."/>
            <person name="van der Lee T.A.J."/>
        </authorList>
    </citation>
    <scope>NUCLEOTIDE SEQUENCE [LARGE SCALE GENOMIC DNA]</scope>
    <source>
        <strain evidence="7 8">JEL517</strain>
    </source>
</reference>
<evidence type="ECO:0000256" key="2">
    <source>
        <dbReference type="ARBA" id="ARBA00007719"/>
    </source>
</evidence>
<evidence type="ECO:0000256" key="1">
    <source>
        <dbReference type="ARBA" id="ARBA00004245"/>
    </source>
</evidence>
<dbReference type="STRING" id="1806994.A0A507C6T3"/>
<dbReference type="Pfam" id="PF00132">
    <property type="entry name" value="Hexapep"/>
    <property type="match status" value="1"/>
</dbReference>
<sequence>MSMNDGLIIFGKNNIIEENAIIINKTIQPLIIGDGNHFGVRSVFEGVRMGSNCTLEAKSRVSPGTTIGDDCIIGVHCSTRPDETLPNNTIIFGTGRRTQPTSQNALHQRHLDYLHEVLPKYHHVKTSIP</sequence>
<evidence type="ECO:0000256" key="4">
    <source>
        <dbReference type="ARBA" id="ARBA00022490"/>
    </source>
</evidence>
<evidence type="ECO:0000313" key="7">
    <source>
        <dbReference type="EMBL" id="TPX33686.1"/>
    </source>
</evidence>
<dbReference type="GeneID" id="42004723"/>
<evidence type="ECO:0000256" key="3">
    <source>
        <dbReference type="ARBA" id="ARBA00016573"/>
    </source>
</evidence>
<keyword evidence="4" id="KW-0963">Cytoplasm</keyword>
<dbReference type="GO" id="GO:0070840">
    <property type="term" value="F:dynein complex binding"/>
    <property type="evidence" value="ECO:0007669"/>
    <property type="project" value="TreeGrafter"/>
</dbReference>
<organism evidence="7 8">
    <name type="scientific">Synchytrium microbalum</name>
    <dbReference type="NCBI Taxonomy" id="1806994"/>
    <lineage>
        <taxon>Eukaryota</taxon>
        <taxon>Fungi</taxon>
        <taxon>Fungi incertae sedis</taxon>
        <taxon>Chytridiomycota</taxon>
        <taxon>Chytridiomycota incertae sedis</taxon>
        <taxon>Chytridiomycetes</taxon>
        <taxon>Synchytriales</taxon>
        <taxon>Synchytriaceae</taxon>
        <taxon>Synchytrium</taxon>
    </lineage>
</organism>
<dbReference type="Gene3D" id="2.160.10.10">
    <property type="entry name" value="Hexapeptide repeat proteins"/>
    <property type="match status" value="1"/>
</dbReference>
<dbReference type="PANTHER" id="PTHR13072:SF0">
    <property type="entry name" value="DYNACTIN SUBUNIT 6"/>
    <property type="match status" value="1"/>
</dbReference>
<comment type="function">
    <text evidence="6">Part of the dynactin complex that activates the molecular motor dynein for ultra-processive transport along microtubules.</text>
</comment>
<gene>
    <name evidence="7" type="ORF">SmJEL517_g03498</name>
</gene>
<dbReference type="InterPro" id="IPR001451">
    <property type="entry name" value="Hexapep"/>
</dbReference>
<dbReference type="EMBL" id="QEAO01000018">
    <property type="protein sequence ID" value="TPX33686.1"/>
    <property type="molecule type" value="Genomic_DNA"/>
</dbReference>